<dbReference type="InterPro" id="IPR027417">
    <property type="entry name" value="P-loop_NTPase"/>
</dbReference>
<dbReference type="InterPro" id="IPR004604">
    <property type="entry name" value="DNA_recomb/repair_RecN"/>
</dbReference>
<keyword evidence="7 9" id="KW-0234">DNA repair</keyword>
<evidence type="ECO:0000313" key="13">
    <source>
        <dbReference type="Proteomes" id="UP000214566"/>
    </source>
</evidence>
<sequence length="563" mass="59431">MVSKSEAGMLRRLHIRDFVLVSELELELGAGFTVLTGETGAGKSILIDALKLALGERGDTDVLRPGSSRAEISAEFDVPGALADWLDEQGFEVQDTALLRRVIDAQGRSRGFINGSPATLAQLRAAGSMLVDIHGQHAWQSLGRSGAARDLLDAYAHAGEARQACAAAWRHWKDLSDRLDAARNDAGRLIEEREQLAEQIAELARLAPQSQEWEPLNAEHHRLAHAAELIELLQAASNLLDDDETGAARQLARARQTLQAANQIDAALGPVCEQLESVLSIMQDLAHELGARLRQADLDPERLAEVDARLSAWMGLARRHRVQPAELHALWQGLQARLAALEQGVDVPALERQVMAAGNTLRQAAAGLSAQRAAAAPRLAKGVQILMQELGMKGGRFDVSLSPLPAVQAQGAEDVELLVAGHPGAALRPLSRVASGGELSRIALALAATTSAQQPVGTLIFDEVDAGIGGAVAHTVGRLLAGLGQGRQVLAVTHLAQVAACSSRHLQVSKQSAGGGTQSHIAALDAGARVTEIARMLGGDTESVVAQAHARELLQSALSAGQS</sequence>
<evidence type="ECO:0000256" key="10">
    <source>
        <dbReference type="SAM" id="Coils"/>
    </source>
</evidence>
<evidence type="ECO:0000259" key="11">
    <source>
        <dbReference type="SMART" id="SM00382"/>
    </source>
</evidence>
<dbReference type="Pfam" id="PF02463">
    <property type="entry name" value="SMC_N"/>
    <property type="match status" value="1"/>
</dbReference>
<name>A0A238D3D9_THIDL</name>
<evidence type="ECO:0000256" key="1">
    <source>
        <dbReference type="ARBA" id="ARBA00003618"/>
    </source>
</evidence>
<dbReference type="SUPFAM" id="SSF52540">
    <property type="entry name" value="P-loop containing nucleoside triphosphate hydrolases"/>
    <property type="match status" value="2"/>
</dbReference>
<evidence type="ECO:0000256" key="6">
    <source>
        <dbReference type="ARBA" id="ARBA00022840"/>
    </source>
</evidence>
<feature type="coiled-coil region" evidence="10">
    <location>
        <begin position="179"/>
        <end position="206"/>
    </location>
</feature>
<evidence type="ECO:0000256" key="2">
    <source>
        <dbReference type="ARBA" id="ARBA00009441"/>
    </source>
</evidence>
<dbReference type="NCBIfam" id="TIGR00634">
    <property type="entry name" value="recN"/>
    <property type="match status" value="1"/>
</dbReference>
<dbReference type="EMBL" id="FLMQ01000055">
    <property type="protein sequence ID" value="SBP87710.1"/>
    <property type="molecule type" value="Genomic_DNA"/>
</dbReference>
<dbReference type="InterPro" id="IPR003593">
    <property type="entry name" value="AAA+_ATPase"/>
</dbReference>
<dbReference type="FunFam" id="3.40.50.300:FF:000319">
    <property type="entry name" value="DNA repair protein RecN"/>
    <property type="match status" value="1"/>
</dbReference>
<dbReference type="NCBIfam" id="NF008121">
    <property type="entry name" value="PRK10869.1"/>
    <property type="match status" value="1"/>
</dbReference>
<keyword evidence="10" id="KW-0175">Coiled coil</keyword>
<dbReference type="InterPro" id="IPR003395">
    <property type="entry name" value="RecF/RecN/SMC_N"/>
</dbReference>
<gene>
    <name evidence="12" type="primary">recN</name>
    <name evidence="12" type="ORF">THIARS_60423</name>
</gene>
<reference evidence="12 13" key="1">
    <citation type="submission" date="2016-06" db="EMBL/GenBank/DDBJ databases">
        <authorList>
            <person name="Kjaerup R.B."/>
            <person name="Dalgaard T.S."/>
            <person name="Juul-Madsen H.R."/>
        </authorList>
    </citation>
    <scope>NUCLEOTIDE SEQUENCE [LARGE SCALE GENOMIC DNA]</scope>
    <source>
        <strain evidence="12 13">DSM 16361</strain>
    </source>
</reference>
<keyword evidence="5 9" id="KW-0227">DNA damage</keyword>
<keyword evidence="6" id="KW-0067">ATP-binding</keyword>
<dbReference type="GO" id="GO:0006310">
    <property type="term" value="P:DNA recombination"/>
    <property type="evidence" value="ECO:0007669"/>
    <property type="project" value="InterPro"/>
</dbReference>
<comment type="function">
    <text evidence="1 9">May be involved in recombinational repair of damaged DNA.</text>
</comment>
<accession>A0A238D3D9</accession>
<keyword evidence="13" id="KW-1185">Reference proteome</keyword>
<proteinExistence type="inferred from homology"/>
<evidence type="ECO:0000256" key="3">
    <source>
        <dbReference type="ARBA" id="ARBA00021315"/>
    </source>
</evidence>
<dbReference type="AlphaFoldDB" id="A0A238D3D9"/>
<evidence type="ECO:0000256" key="5">
    <source>
        <dbReference type="ARBA" id="ARBA00022763"/>
    </source>
</evidence>
<keyword evidence="4" id="KW-0547">Nucleotide-binding</keyword>
<dbReference type="Gene3D" id="3.40.50.300">
    <property type="entry name" value="P-loop containing nucleotide triphosphate hydrolases"/>
    <property type="match status" value="2"/>
</dbReference>
<feature type="domain" description="AAA+ ATPase" evidence="11">
    <location>
        <begin position="29"/>
        <end position="512"/>
    </location>
</feature>
<dbReference type="SMART" id="SM00382">
    <property type="entry name" value="AAA"/>
    <property type="match status" value="1"/>
</dbReference>
<dbReference type="PANTHER" id="PTHR11059:SF0">
    <property type="entry name" value="DNA REPAIR PROTEIN RECN"/>
    <property type="match status" value="1"/>
</dbReference>
<evidence type="ECO:0000313" key="12">
    <source>
        <dbReference type="EMBL" id="SBP87710.1"/>
    </source>
</evidence>
<organism evidence="12 13">
    <name type="scientific">Thiomonas delicata</name>
    <name type="common">Thiomonas cuprina</name>
    <dbReference type="NCBI Taxonomy" id="364030"/>
    <lineage>
        <taxon>Bacteria</taxon>
        <taxon>Pseudomonadati</taxon>
        <taxon>Pseudomonadota</taxon>
        <taxon>Betaproteobacteria</taxon>
        <taxon>Burkholderiales</taxon>
        <taxon>Thiomonas</taxon>
    </lineage>
</organism>
<dbReference type="Proteomes" id="UP000214566">
    <property type="component" value="Unassembled WGS sequence"/>
</dbReference>
<dbReference type="GO" id="GO:0009432">
    <property type="term" value="P:SOS response"/>
    <property type="evidence" value="ECO:0007669"/>
    <property type="project" value="TreeGrafter"/>
</dbReference>
<evidence type="ECO:0000256" key="8">
    <source>
        <dbReference type="ARBA" id="ARBA00033408"/>
    </source>
</evidence>
<dbReference type="CDD" id="cd03241">
    <property type="entry name" value="ABC_RecN"/>
    <property type="match status" value="2"/>
</dbReference>
<protein>
    <recommendedName>
        <fullName evidence="3 9">DNA repair protein RecN</fullName>
    </recommendedName>
    <alternativeName>
        <fullName evidence="8 9">Recombination protein N</fullName>
    </alternativeName>
</protein>
<dbReference type="GO" id="GO:0043590">
    <property type="term" value="C:bacterial nucleoid"/>
    <property type="evidence" value="ECO:0007669"/>
    <property type="project" value="TreeGrafter"/>
</dbReference>
<comment type="similarity">
    <text evidence="2 9">Belongs to the RecN family.</text>
</comment>
<evidence type="ECO:0000256" key="4">
    <source>
        <dbReference type="ARBA" id="ARBA00022741"/>
    </source>
</evidence>
<dbReference type="PIRSF" id="PIRSF003128">
    <property type="entry name" value="RecN"/>
    <property type="match status" value="1"/>
</dbReference>
<dbReference type="GO" id="GO:0006281">
    <property type="term" value="P:DNA repair"/>
    <property type="evidence" value="ECO:0007669"/>
    <property type="project" value="UniProtKB-KW"/>
</dbReference>
<dbReference type="GO" id="GO:0005524">
    <property type="term" value="F:ATP binding"/>
    <property type="evidence" value="ECO:0007669"/>
    <property type="project" value="UniProtKB-KW"/>
</dbReference>
<evidence type="ECO:0000256" key="7">
    <source>
        <dbReference type="ARBA" id="ARBA00023204"/>
    </source>
</evidence>
<dbReference type="PANTHER" id="PTHR11059">
    <property type="entry name" value="DNA REPAIR PROTEIN RECN"/>
    <property type="match status" value="1"/>
</dbReference>
<evidence type="ECO:0000256" key="9">
    <source>
        <dbReference type="PIRNR" id="PIRNR003128"/>
    </source>
</evidence>